<gene>
    <name evidence="8 14" type="primary">proC</name>
    <name evidence="14" type="ORF">GF1_07450</name>
</gene>
<dbReference type="NCBIfam" id="TIGR00112">
    <property type="entry name" value="proC"/>
    <property type="match status" value="1"/>
</dbReference>
<evidence type="ECO:0000256" key="4">
    <source>
        <dbReference type="ARBA" id="ARBA00022605"/>
    </source>
</evidence>
<dbReference type="Gene3D" id="3.40.50.720">
    <property type="entry name" value="NAD(P)-binding Rossmann-like Domain"/>
    <property type="match status" value="1"/>
</dbReference>
<dbReference type="PANTHER" id="PTHR11645">
    <property type="entry name" value="PYRROLINE-5-CARBOXYLATE REDUCTASE"/>
    <property type="match status" value="1"/>
</dbReference>
<feature type="binding site" evidence="10">
    <location>
        <begin position="58"/>
        <end position="61"/>
    </location>
    <ligand>
        <name>NADP(+)</name>
        <dbReference type="ChEBI" id="CHEBI:58349"/>
    </ligand>
</feature>
<evidence type="ECO:0000256" key="6">
    <source>
        <dbReference type="ARBA" id="ARBA00022857"/>
    </source>
</evidence>
<dbReference type="KEGG" id="ddu:GF1_07450"/>
<dbReference type="SUPFAM" id="SSF51735">
    <property type="entry name" value="NAD(P)-binding Rossmann-fold domains"/>
    <property type="match status" value="1"/>
</dbReference>
<dbReference type="EMBL" id="AP024233">
    <property type="protein sequence ID" value="BCO08369.1"/>
    <property type="molecule type" value="Genomic_DNA"/>
</dbReference>
<comment type="similarity">
    <text evidence="2 8 11">Belongs to the pyrroline-5-carboxylate reductase family.</text>
</comment>
<keyword evidence="6 8" id="KW-0521">NADP</keyword>
<dbReference type="InterPro" id="IPR000304">
    <property type="entry name" value="Pyrroline-COOH_reductase"/>
</dbReference>
<evidence type="ECO:0000259" key="13">
    <source>
        <dbReference type="Pfam" id="PF14748"/>
    </source>
</evidence>
<sequence>MGEALIRGMLKAELVTAEKIMVAEPDSSRQQYLTSQYGIGVTALPGELASFAQVVILAVKPQIMEPVLQQYVAHLDESHLIISIAAGVTIAAMEGVLGDSARIIRVMPNTPALVLAGASALSGNRRASEEDMETAKALFSAVGICVEVAENLLDAVTGLSGSGPGYVFTFIEAMVDGGVLAGLPRPVAEQLVLQTVYGSARLALETGEPAAVLKGRVTSPGGTTITGIQVLEEAGLRGTVMTAIEAATQRSRDLGS</sequence>
<comment type="subcellular location">
    <subcellularLocation>
        <location evidence="1 8">Cytoplasm</location>
    </subcellularLocation>
</comment>
<evidence type="ECO:0000256" key="2">
    <source>
        <dbReference type="ARBA" id="ARBA00005525"/>
    </source>
</evidence>
<evidence type="ECO:0000313" key="15">
    <source>
        <dbReference type="Proteomes" id="UP001063350"/>
    </source>
</evidence>
<dbReference type="FunFam" id="1.10.3730.10:FF:000001">
    <property type="entry name" value="Pyrroline-5-carboxylate reductase"/>
    <property type="match status" value="1"/>
</dbReference>
<proteinExistence type="inferred from homology"/>
<protein>
    <recommendedName>
        <fullName evidence="8 9">Pyrroline-5-carboxylate reductase</fullName>
        <shortName evidence="8">P5C reductase</shortName>
        <shortName evidence="8">P5CR</shortName>
        <ecNumber evidence="8 9">1.5.1.2</ecNumber>
    </recommendedName>
    <alternativeName>
        <fullName evidence="8">PCA reductase</fullName>
    </alternativeName>
</protein>
<feature type="domain" description="Pyrroline-5-carboxylate reductase dimerisation" evidence="13">
    <location>
        <begin position="150"/>
        <end position="254"/>
    </location>
</feature>
<evidence type="ECO:0000256" key="1">
    <source>
        <dbReference type="ARBA" id="ARBA00004496"/>
    </source>
</evidence>
<dbReference type="GO" id="GO:0005737">
    <property type="term" value="C:cytoplasm"/>
    <property type="evidence" value="ECO:0007669"/>
    <property type="project" value="UniProtKB-SubCell"/>
</dbReference>
<dbReference type="PIRSF" id="PIRSF000193">
    <property type="entry name" value="Pyrrol-5-carb_rd"/>
    <property type="match status" value="1"/>
</dbReference>
<reference evidence="14" key="1">
    <citation type="submission" date="2020-12" db="EMBL/GenBank/DDBJ databases">
        <title>Desulfobium dissulfuricans gen. nov., sp. nov., a novel mesophilic, sulfate-reducing bacterium isolated from a deep-sea hydrothermal vent.</title>
        <authorList>
            <person name="Hashimoto Y."/>
            <person name="Tame A."/>
            <person name="Sawayama S."/>
            <person name="Miyazaki J."/>
            <person name="Takai K."/>
            <person name="Nakagawa S."/>
        </authorList>
    </citation>
    <scope>NUCLEOTIDE SEQUENCE</scope>
    <source>
        <strain evidence="14">GF1</strain>
    </source>
</reference>
<dbReference type="Pfam" id="PF14748">
    <property type="entry name" value="P5CR_dimer"/>
    <property type="match status" value="1"/>
</dbReference>
<dbReference type="HAMAP" id="MF_01925">
    <property type="entry name" value="P5C_reductase"/>
    <property type="match status" value="1"/>
</dbReference>
<evidence type="ECO:0000256" key="3">
    <source>
        <dbReference type="ARBA" id="ARBA00022490"/>
    </source>
</evidence>
<organism evidence="14 15">
    <name type="scientific">Desulfolithobacter dissulfuricans</name>
    <dbReference type="NCBI Taxonomy" id="2795293"/>
    <lineage>
        <taxon>Bacteria</taxon>
        <taxon>Pseudomonadati</taxon>
        <taxon>Thermodesulfobacteriota</taxon>
        <taxon>Desulfobulbia</taxon>
        <taxon>Desulfobulbales</taxon>
        <taxon>Desulfobulbaceae</taxon>
        <taxon>Desulfolithobacter</taxon>
    </lineage>
</organism>
<dbReference type="PROSITE" id="PS00521">
    <property type="entry name" value="P5CR"/>
    <property type="match status" value="1"/>
</dbReference>
<keyword evidence="3 8" id="KW-0963">Cytoplasm</keyword>
<feature type="domain" description="Pyrroline-5-carboxylate reductase catalytic N-terminal" evidence="12">
    <location>
        <begin position="1"/>
        <end position="87"/>
    </location>
</feature>
<dbReference type="InterPro" id="IPR028939">
    <property type="entry name" value="P5C_Rdtase_cat_N"/>
</dbReference>
<evidence type="ECO:0000256" key="9">
    <source>
        <dbReference type="NCBIfam" id="TIGR00112"/>
    </source>
</evidence>
<dbReference type="GO" id="GO:0055129">
    <property type="term" value="P:L-proline biosynthetic process"/>
    <property type="evidence" value="ECO:0007669"/>
    <property type="project" value="UniProtKB-UniRule"/>
</dbReference>
<dbReference type="Gene3D" id="1.10.3730.10">
    <property type="entry name" value="ProC C-terminal domain-like"/>
    <property type="match status" value="1"/>
</dbReference>
<comment type="catalytic activity">
    <reaction evidence="8 11">
        <text>L-proline + NADP(+) = (S)-1-pyrroline-5-carboxylate + NADPH + 2 H(+)</text>
        <dbReference type="Rhea" id="RHEA:14109"/>
        <dbReference type="ChEBI" id="CHEBI:15378"/>
        <dbReference type="ChEBI" id="CHEBI:17388"/>
        <dbReference type="ChEBI" id="CHEBI:57783"/>
        <dbReference type="ChEBI" id="CHEBI:58349"/>
        <dbReference type="ChEBI" id="CHEBI:60039"/>
        <dbReference type="EC" id="1.5.1.2"/>
    </reaction>
</comment>
<dbReference type="AlphaFoldDB" id="A0A915TYZ2"/>
<comment type="catalytic activity">
    <reaction evidence="8">
        <text>L-proline + NAD(+) = (S)-1-pyrroline-5-carboxylate + NADH + 2 H(+)</text>
        <dbReference type="Rhea" id="RHEA:14105"/>
        <dbReference type="ChEBI" id="CHEBI:15378"/>
        <dbReference type="ChEBI" id="CHEBI:17388"/>
        <dbReference type="ChEBI" id="CHEBI:57540"/>
        <dbReference type="ChEBI" id="CHEBI:57945"/>
        <dbReference type="ChEBI" id="CHEBI:60039"/>
        <dbReference type="EC" id="1.5.1.2"/>
    </reaction>
</comment>
<dbReference type="InterPro" id="IPR029036">
    <property type="entry name" value="P5CR_dimer"/>
</dbReference>
<accession>A0A915TYZ2</accession>
<evidence type="ECO:0000256" key="5">
    <source>
        <dbReference type="ARBA" id="ARBA00022650"/>
    </source>
</evidence>
<comment type="function">
    <text evidence="8">Catalyzes the reduction of 1-pyrroline-5-carboxylate (PCA) to L-proline.</text>
</comment>
<keyword evidence="4 8" id="KW-0028">Amino-acid biosynthesis</keyword>
<dbReference type="Pfam" id="PF03807">
    <property type="entry name" value="F420_oxidored"/>
    <property type="match status" value="1"/>
</dbReference>
<dbReference type="InterPro" id="IPR008927">
    <property type="entry name" value="6-PGluconate_DH-like_C_sf"/>
</dbReference>
<dbReference type="EC" id="1.5.1.2" evidence="8 9"/>
<evidence type="ECO:0000256" key="11">
    <source>
        <dbReference type="RuleBase" id="RU003903"/>
    </source>
</evidence>
<evidence type="ECO:0000256" key="7">
    <source>
        <dbReference type="ARBA" id="ARBA00023002"/>
    </source>
</evidence>
<comment type="pathway">
    <text evidence="8 11">Amino-acid biosynthesis; L-proline biosynthesis; L-proline from L-glutamate 5-semialdehyde: step 1/1.</text>
</comment>
<name>A0A915TYZ2_9BACT</name>
<dbReference type="SUPFAM" id="SSF48179">
    <property type="entry name" value="6-phosphogluconate dehydrogenase C-terminal domain-like"/>
    <property type="match status" value="1"/>
</dbReference>
<keyword evidence="15" id="KW-1185">Reference proteome</keyword>
<dbReference type="GO" id="GO:0004735">
    <property type="term" value="F:pyrroline-5-carboxylate reductase activity"/>
    <property type="evidence" value="ECO:0007669"/>
    <property type="project" value="UniProtKB-UniRule"/>
</dbReference>
<evidence type="ECO:0000259" key="12">
    <source>
        <dbReference type="Pfam" id="PF03807"/>
    </source>
</evidence>
<dbReference type="Proteomes" id="UP001063350">
    <property type="component" value="Chromosome"/>
</dbReference>
<dbReference type="FunFam" id="3.40.50.720:FF:000190">
    <property type="entry name" value="Pyrroline-5-carboxylate reductase"/>
    <property type="match status" value="1"/>
</dbReference>
<evidence type="ECO:0000256" key="10">
    <source>
        <dbReference type="PIRSR" id="PIRSR000193-1"/>
    </source>
</evidence>
<dbReference type="InterPro" id="IPR036291">
    <property type="entry name" value="NAD(P)-bd_dom_sf"/>
</dbReference>
<evidence type="ECO:0000256" key="8">
    <source>
        <dbReference type="HAMAP-Rule" id="MF_01925"/>
    </source>
</evidence>
<keyword evidence="7 8" id="KW-0560">Oxidoreductase</keyword>
<dbReference type="PANTHER" id="PTHR11645:SF0">
    <property type="entry name" value="PYRROLINE-5-CARBOXYLATE REDUCTASE 3"/>
    <property type="match status" value="1"/>
</dbReference>
<dbReference type="InterPro" id="IPR053790">
    <property type="entry name" value="P5CR-like_CS"/>
</dbReference>
<evidence type="ECO:0000313" key="14">
    <source>
        <dbReference type="EMBL" id="BCO08369.1"/>
    </source>
</evidence>
<keyword evidence="5 8" id="KW-0641">Proline biosynthesis</keyword>